<dbReference type="Pfam" id="PF08448">
    <property type="entry name" value="PAS_4"/>
    <property type="match status" value="1"/>
</dbReference>
<dbReference type="InterPro" id="IPR035965">
    <property type="entry name" value="PAS-like_dom_sf"/>
</dbReference>
<evidence type="ECO:0000256" key="1">
    <source>
        <dbReference type="ARBA" id="ARBA00000085"/>
    </source>
</evidence>
<dbReference type="PROSITE" id="PS50113">
    <property type="entry name" value="PAC"/>
    <property type="match status" value="1"/>
</dbReference>
<dbReference type="Gene3D" id="3.30.450.20">
    <property type="entry name" value="PAS domain"/>
    <property type="match status" value="1"/>
</dbReference>
<protein>
    <recommendedName>
        <fullName evidence="2">histidine kinase</fullName>
        <ecNumber evidence="2">2.7.13.3</ecNumber>
    </recommendedName>
</protein>
<keyword evidence="5" id="KW-1185">Reference proteome</keyword>
<dbReference type="EC" id="2.7.13.3" evidence="2"/>
<dbReference type="SUPFAM" id="SSF55785">
    <property type="entry name" value="PYP-like sensor domain (PAS domain)"/>
    <property type="match status" value="1"/>
</dbReference>
<sequence length="153" mass="17734">MNPWVFIGKSIYEVLPVEIYTQIVELLPSLLAGHYHSFEAMFHGQVVLNTLQPIANEEGQVESFVLASIDITERKKNEEKIKERNSLLEEIAWLQSHEMRRPVANILGLMHLIKMEEQDEDRKIRLYLEHLEKATEHLDQVIHKVVAKANGIV</sequence>
<feature type="domain" description="PAC" evidence="3">
    <location>
        <begin position="31"/>
        <end position="83"/>
    </location>
</feature>
<dbReference type="InterPro" id="IPR013656">
    <property type="entry name" value="PAS_4"/>
</dbReference>
<evidence type="ECO:0000313" key="5">
    <source>
        <dbReference type="Proteomes" id="UP000199513"/>
    </source>
</evidence>
<dbReference type="EMBL" id="FONY01000006">
    <property type="protein sequence ID" value="SFE74657.1"/>
    <property type="molecule type" value="Genomic_DNA"/>
</dbReference>
<dbReference type="GO" id="GO:0000155">
    <property type="term" value="F:phosphorelay sensor kinase activity"/>
    <property type="evidence" value="ECO:0007669"/>
    <property type="project" value="InterPro"/>
</dbReference>
<organism evidence="4 5">
    <name type="scientific">Thermoflexibacter ruber</name>
    <dbReference type="NCBI Taxonomy" id="1003"/>
    <lineage>
        <taxon>Bacteria</taxon>
        <taxon>Pseudomonadati</taxon>
        <taxon>Bacteroidota</taxon>
        <taxon>Cytophagia</taxon>
        <taxon>Cytophagales</taxon>
        <taxon>Thermoflexibacteraceae</taxon>
        <taxon>Thermoflexibacter</taxon>
    </lineage>
</organism>
<dbReference type="InterPro" id="IPR003661">
    <property type="entry name" value="HisK_dim/P_dom"/>
</dbReference>
<dbReference type="Proteomes" id="UP000199513">
    <property type="component" value="Unassembled WGS sequence"/>
</dbReference>
<dbReference type="InterPro" id="IPR000700">
    <property type="entry name" value="PAS-assoc_C"/>
</dbReference>
<evidence type="ECO:0000256" key="2">
    <source>
        <dbReference type="ARBA" id="ARBA00012438"/>
    </source>
</evidence>
<dbReference type="STRING" id="1003.SAMN04488541_100631"/>
<proteinExistence type="predicted"/>
<dbReference type="AlphaFoldDB" id="A0A1I2D279"/>
<accession>A0A1I2D279</accession>
<dbReference type="Gene3D" id="1.10.287.130">
    <property type="match status" value="1"/>
</dbReference>
<evidence type="ECO:0000313" key="4">
    <source>
        <dbReference type="EMBL" id="SFE74657.1"/>
    </source>
</evidence>
<comment type="catalytic activity">
    <reaction evidence="1">
        <text>ATP + protein L-histidine = ADP + protein N-phospho-L-histidine.</text>
        <dbReference type="EC" id="2.7.13.3"/>
    </reaction>
</comment>
<dbReference type="SUPFAM" id="SSF47384">
    <property type="entry name" value="Homodimeric domain of signal transducing histidine kinase"/>
    <property type="match status" value="1"/>
</dbReference>
<evidence type="ECO:0000259" key="3">
    <source>
        <dbReference type="PROSITE" id="PS50113"/>
    </source>
</evidence>
<keyword evidence="4" id="KW-0418">Kinase</keyword>
<keyword evidence="4" id="KW-0808">Transferase</keyword>
<dbReference type="CDD" id="cd00082">
    <property type="entry name" value="HisKA"/>
    <property type="match status" value="1"/>
</dbReference>
<name>A0A1I2D279_9BACT</name>
<reference evidence="4 5" key="1">
    <citation type="submission" date="2016-10" db="EMBL/GenBank/DDBJ databases">
        <authorList>
            <person name="de Groot N.N."/>
        </authorList>
    </citation>
    <scope>NUCLEOTIDE SEQUENCE [LARGE SCALE GENOMIC DNA]</scope>
    <source>
        <strain>GEY</strain>
        <strain evidence="5">DSM 9560</strain>
    </source>
</reference>
<dbReference type="InterPro" id="IPR036097">
    <property type="entry name" value="HisK_dim/P_sf"/>
</dbReference>
<gene>
    <name evidence="4" type="ORF">SAMN04488541_100631</name>
</gene>